<dbReference type="GO" id="GO:0004521">
    <property type="term" value="F:RNA endonuclease activity"/>
    <property type="evidence" value="ECO:0007669"/>
    <property type="project" value="TreeGrafter"/>
</dbReference>
<dbReference type="SMART" id="SM00849">
    <property type="entry name" value="Lactamase_B"/>
    <property type="match status" value="1"/>
</dbReference>
<reference evidence="4 5" key="1">
    <citation type="journal article" date="2005" name="Int. J. Syst. Evol. Microbiol.">
        <title>Nitrincola lacisaponensis gen. nov., sp. nov., a novel alkaliphilic bacterium isolated from an alkaline, saline lake.</title>
        <authorList>
            <person name="Dimitriu P.A."/>
            <person name="Shukla S.K."/>
            <person name="Conradt J."/>
            <person name="Marquez M.C."/>
            <person name="Ventosa A."/>
            <person name="Maglia A."/>
            <person name="Peyton B.M."/>
            <person name="Pinkart H.C."/>
            <person name="Mormile M.R."/>
        </authorList>
    </citation>
    <scope>NUCLEOTIDE SEQUENCE [LARGE SCALE GENOMIC DNA]</scope>
    <source>
        <strain evidence="4 5">4CA</strain>
    </source>
</reference>
<evidence type="ECO:0000313" key="5">
    <source>
        <dbReference type="Proteomes" id="UP000027318"/>
    </source>
</evidence>
<dbReference type="InterPro" id="IPR001279">
    <property type="entry name" value="Metallo-B-lactamas"/>
</dbReference>
<dbReference type="InterPro" id="IPR011108">
    <property type="entry name" value="RMMBL"/>
</dbReference>
<evidence type="ECO:0000313" key="4">
    <source>
        <dbReference type="EMBL" id="KDE41162.1"/>
    </source>
</evidence>
<feature type="domain" description="Metallo-beta-lactamase" evidence="2">
    <location>
        <begin position="13"/>
        <end position="236"/>
    </location>
</feature>
<dbReference type="AlphaFoldDB" id="A0A063Y9Z9"/>
<dbReference type="PATRIC" id="fig|267850.7.peg.231"/>
<dbReference type="SUPFAM" id="SSF56281">
    <property type="entry name" value="Metallo-hydrolase/oxidoreductase"/>
    <property type="match status" value="1"/>
</dbReference>
<sequence length="462" mass="51861">MHILHHGGATGVTGSCHQLVTDSDASLLIDCGLFQGDEQTQNLSVDFPIESLNALILTHVHLDHVGRLPWLLAAGYDGPIYCSKPSAALLPLVLEDAFRLTFSRDAKRLSAYLDRVSRQLRPLDYKVWYPLYQTTQHQVRVRLQRAGHILGSAYVEIDVCHQHTRASRRVVFSGDLGARYTPLLPAPKSPYRADWLVLESTYGDRQHTGRSQRKARLREAIQRALRNQGTVLIPAFSMGRTQELLYELEEILHTYADKPVHDGLDWSQLPVILDSPLASKITECYRTLQPWWNEEAHQRLRQGRRPLAFEQLLKVESHDAHLRMLHHLASSARPAVVIAGSGMCQSGRIVNYLKRMLPDPRHAVLFVGYQASGTPGRHIQQYGPQGGYVDLDDARVDIRAQIDTLSGYSAHADQQGLVQFVKGMRHKPHTLHLVHGEVSARQALAGALRDQIPALNVTKIVT</sequence>
<dbReference type="PANTHER" id="PTHR11203">
    <property type="entry name" value="CLEAVAGE AND POLYADENYLATION SPECIFICITY FACTOR FAMILY MEMBER"/>
    <property type="match status" value="1"/>
</dbReference>
<dbReference type="Gene3D" id="3.40.50.10890">
    <property type="match status" value="1"/>
</dbReference>
<dbReference type="InterPro" id="IPR022712">
    <property type="entry name" value="Beta_Casp"/>
</dbReference>
<dbReference type="CDD" id="cd16295">
    <property type="entry name" value="TTHA0252-CPSF-like_MBL-fold"/>
    <property type="match status" value="1"/>
</dbReference>
<keyword evidence="1" id="KW-0378">Hydrolase</keyword>
<dbReference type="Pfam" id="PF10996">
    <property type="entry name" value="Beta-Casp"/>
    <property type="match status" value="1"/>
</dbReference>
<evidence type="ECO:0000256" key="1">
    <source>
        <dbReference type="ARBA" id="ARBA00022801"/>
    </source>
</evidence>
<proteinExistence type="predicted"/>
<dbReference type="InterPro" id="IPR036866">
    <property type="entry name" value="RibonucZ/Hydroxyglut_hydro"/>
</dbReference>
<dbReference type="SMART" id="SM01027">
    <property type="entry name" value="Beta-Casp"/>
    <property type="match status" value="1"/>
</dbReference>
<dbReference type="Gene3D" id="3.60.15.10">
    <property type="entry name" value="Ribonuclease Z/Hydroxyacylglutathione hydrolase-like"/>
    <property type="match status" value="1"/>
</dbReference>
<dbReference type="Pfam" id="PF07521">
    <property type="entry name" value="RMMBL"/>
    <property type="match status" value="1"/>
</dbReference>
<dbReference type="InterPro" id="IPR050698">
    <property type="entry name" value="MBL"/>
</dbReference>
<feature type="domain" description="Beta-Casp" evidence="3">
    <location>
        <begin position="241"/>
        <end position="379"/>
    </location>
</feature>
<accession>A0A063Y9Z9</accession>
<evidence type="ECO:0000259" key="2">
    <source>
        <dbReference type="SMART" id="SM00849"/>
    </source>
</evidence>
<dbReference type="Proteomes" id="UP000027318">
    <property type="component" value="Unassembled WGS sequence"/>
</dbReference>
<dbReference type="STRING" id="267850.ADINL_0235"/>
<keyword evidence="5" id="KW-1185">Reference proteome</keyword>
<gene>
    <name evidence="4" type="ORF">ADINL_0235</name>
</gene>
<dbReference type="RefSeq" id="WP_036542867.1">
    <property type="nucleotide sequence ID" value="NZ_JMSZ01000007.1"/>
</dbReference>
<comment type="caution">
    <text evidence="4">The sequence shown here is derived from an EMBL/GenBank/DDBJ whole genome shotgun (WGS) entry which is preliminary data.</text>
</comment>
<protein>
    <submittedName>
        <fullName evidence="4">Metallo-beta-lactamase family protein, RNA-specific</fullName>
    </submittedName>
</protein>
<organism evidence="4 5">
    <name type="scientific">Nitrincola lacisaponensis</name>
    <dbReference type="NCBI Taxonomy" id="267850"/>
    <lineage>
        <taxon>Bacteria</taxon>
        <taxon>Pseudomonadati</taxon>
        <taxon>Pseudomonadota</taxon>
        <taxon>Gammaproteobacteria</taxon>
        <taxon>Oceanospirillales</taxon>
        <taxon>Oceanospirillaceae</taxon>
        <taxon>Nitrincola</taxon>
    </lineage>
</organism>
<dbReference type="GO" id="GO:0016787">
    <property type="term" value="F:hydrolase activity"/>
    <property type="evidence" value="ECO:0007669"/>
    <property type="project" value="UniProtKB-KW"/>
</dbReference>
<dbReference type="EMBL" id="JMSZ01000007">
    <property type="protein sequence ID" value="KDE41162.1"/>
    <property type="molecule type" value="Genomic_DNA"/>
</dbReference>
<dbReference type="Pfam" id="PF00753">
    <property type="entry name" value="Lactamase_B"/>
    <property type="match status" value="1"/>
</dbReference>
<evidence type="ECO:0000259" key="3">
    <source>
        <dbReference type="SMART" id="SM01027"/>
    </source>
</evidence>
<name>A0A063Y9Z9_9GAMM</name>
<dbReference type="PANTHER" id="PTHR11203:SF37">
    <property type="entry name" value="INTEGRATOR COMPLEX SUBUNIT 11"/>
    <property type="match status" value="1"/>
</dbReference>
<dbReference type="OrthoDB" id="9803916at2"/>